<name>A0ABY1PLX9_9HYPH</name>
<dbReference type="RefSeq" id="WP_155189344.1">
    <property type="nucleotide sequence ID" value="NZ_BAAAEA010000003.1"/>
</dbReference>
<proteinExistence type="predicted"/>
<dbReference type="Pfam" id="PF00702">
    <property type="entry name" value="Hydrolase"/>
    <property type="match status" value="1"/>
</dbReference>
<dbReference type="NCBIfam" id="TIGR01509">
    <property type="entry name" value="HAD-SF-IA-v3"/>
    <property type="match status" value="1"/>
</dbReference>
<dbReference type="Gene3D" id="3.40.50.1000">
    <property type="entry name" value="HAD superfamily/HAD-like"/>
    <property type="match status" value="1"/>
</dbReference>
<dbReference type="InterPro" id="IPR006439">
    <property type="entry name" value="HAD-SF_hydro_IA"/>
</dbReference>
<dbReference type="Gene3D" id="1.10.150.240">
    <property type="entry name" value="Putative phosphatase, domain 2"/>
    <property type="match status" value="1"/>
</dbReference>
<protein>
    <submittedName>
        <fullName evidence="1">Haloacid dehalogenase superfamily, subfamily IA, variant 3 with third motif having DD or ED</fullName>
    </submittedName>
</protein>
<accession>A0ABY1PLX9</accession>
<dbReference type="InterPro" id="IPR044999">
    <property type="entry name" value="CbbY-like"/>
</dbReference>
<dbReference type="Proteomes" id="UP001157914">
    <property type="component" value="Unassembled WGS sequence"/>
</dbReference>
<dbReference type="InterPro" id="IPR036412">
    <property type="entry name" value="HAD-like_sf"/>
</dbReference>
<sequence>MTYPKAVLFGSIGTLAETSELQRQAFNQAFIAHGLDWVWDQPLYQALLRTPGGINRIEAFARAEMIAVDAKAIHASKTRIYHLLLDGDVLAPRDGVAETLAWARQMGIRTGLVSTTSRANIDQLLDALAPMIGAADFDIICDASNITAVKPAPDVYQYALTKLGLSAMEAVAIEDTEASLTAAVSAGLPAIAFPGENAAGDDFSTASLTVHNISAEAVSRACSLQMAAEVA</sequence>
<dbReference type="EMBL" id="FXTT01000008">
    <property type="protein sequence ID" value="SMP36873.1"/>
    <property type="molecule type" value="Genomic_DNA"/>
</dbReference>
<organism evidence="1 2">
    <name type="scientific">Roseibium denhamense</name>
    <dbReference type="NCBI Taxonomy" id="76305"/>
    <lineage>
        <taxon>Bacteria</taxon>
        <taxon>Pseudomonadati</taxon>
        <taxon>Pseudomonadota</taxon>
        <taxon>Alphaproteobacteria</taxon>
        <taxon>Hyphomicrobiales</taxon>
        <taxon>Stappiaceae</taxon>
        <taxon>Roseibium</taxon>
    </lineage>
</organism>
<evidence type="ECO:0000313" key="2">
    <source>
        <dbReference type="Proteomes" id="UP001157914"/>
    </source>
</evidence>
<dbReference type="InterPro" id="IPR023198">
    <property type="entry name" value="PGP-like_dom2"/>
</dbReference>
<dbReference type="PANTHER" id="PTHR42896">
    <property type="entry name" value="XYLULOSE-1,5-BISPHOSPHATE (XUBP) PHOSPHATASE"/>
    <property type="match status" value="1"/>
</dbReference>
<keyword evidence="2" id="KW-1185">Reference proteome</keyword>
<dbReference type="SUPFAM" id="SSF56784">
    <property type="entry name" value="HAD-like"/>
    <property type="match status" value="1"/>
</dbReference>
<dbReference type="PANTHER" id="PTHR42896:SF2">
    <property type="entry name" value="CBBY-LIKE PROTEIN"/>
    <property type="match status" value="1"/>
</dbReference>
<gene>
    <name evidence="1" type="ORF">SAMN06265374_4355</name>
</gene>
<dbReference type="InterPro" id="IPR023214">
    <property type="entry name" value="HAD_sf"/>
</dbReference>
<reference evidence="1 2" key="1">
    <citation type="submission" date="2017-05" db="EMBL/GenBank/DDBJ databases">
        <authorList>
            <person name="Varghese N."/>
            <person name="Submissions S."/>
        </authorList>
    </citation>
    <scope>NUCLEOTIDE SEQUENCE [LARGE SCALE GENOMIC DNA]</scope>
    <source>
        <strain evidence="1 2">DSM 15949</strain>
    </source>
</reference>
<dbReference type="PRINTS" id="PR00413">
    <property type="entry name" value="HADHALOGNASE"/>
</dbReference>
<comment type="caution">
    <text evidence="1">The sequence shown here is derived from an EMBL/GenBank/DDBJ whole genome shotgun (WGS) entry which is preliminary data.</text>
</comment>
<evidence type="ECO:0000313" key="1">
    <source>
        <dbReference type="EMBL" id="SMP36873.1"/>
    </source>
</evidence>